<reference evidence="2" key="1">
    <citation type="journal article" date="2015" name="Nature">
        <title>Complex archaea that bridge the gap between prokaryotes and eukaryotes.</title>
        <authorList>
            <person name="Spang A."/>
            <person name="Saw J.H."/>
            <person name="Jorgensen S.L."/>
            <person name="Zaremba-Niedzwiedzka K."/>
            <person name="Martijn J."/>
            <person name="Lind A.E."/>
            <person name="van Eijk R."/>
            <person name="Schleper C."/>
            <person name="Guy L."/>
            <person name="Ettema T.J."/>
        </authorList>
    </citation>
    <scope>NUCLEOTIDE SEQUENCE</scope>
</reference>
<gene>
    <name evidence="2" type="ORF">LCGC14_2885470</name>
</gene>
<sequence length="121" mass="12490">MPRQTTGEAPGGVPDGVEAPSICRGSRRRRDAANAVEALWASDSADRRRPQRLYPDLASAERHVVAGGVVEAGVPGGAWFLGGALDGDAVQVGGGLHAGRLTDAEGPALTLSLGRRLDPDR</sequence>
<organism evidence="2">
    <name type="scientific">marine sediment metagenome</name>
    <dbReference type="NCBI Taxonomy" id="412755"/>
    <lineage>
        <taxon>unclassified sequences</taxon>
        <taxon>metagenomes</taxon>
        <taxon>ecological metagenomes</taxon>
    </lineage>
</organism>
<evidence type="ECO:0000256" key="1">
    <source>
        <dbReference type="SAM" id="MobiDB-lite"/>
    </source>
</evidence>
<accession>A0A0F9A6R0</accession>
<comment type="caution">
    <text evidence="2">The sequence shown here is derived from an EMBL/GenBank/DDBJ whole genome shotgun (WGS) entry which is preliminary data.</text>
</comment>
<protein>
    <submittedName>
        <fullName evidence="2">Uncharacterized protein</fullName>
    </submittedName>
</protein>
<name>A0A0F9A6R0_9ZZZZ</name>
<proteinExistence type="predicted"/>
<feature type="region of interest" description="Disordered" evidence="1">
    <location>
        <begin position="1"/>
        <end position="28"/>
    </location>
</feature>
<dbReference type="EMBL" id="LAZR01056400">
    <property type="protein sequence ID" value="KKK74269.1"/>
    <property type="molecule type" value="Genomic_DNA"/>
</dbReference>
<dbReference type="AlphaFoldDB" id="A0A0F9A6R0"/>
<evidence type="ECO:0000313" key="2">
    <source>
        <dbReference type="EMBL" id="KKK74269.1"/>
    </source>
</evidence>